<proteinExistence type="inferred from homology"/>
<dbReference type="PANTHER" id="PTHR38776:SF1">
    <property type="entry name" value="MLTA-INTERACTING PROTEIN-RELATED"/>
    <property type="match status" value="1"/>
</dbReference>
<keyword evidence="5" id="KW-0998">Cell outer membrane</keyword>
<dbReference type="SUPFAM" id="SSF56925">
    <property type="entry name" value="OMPA-like"/>
    <property type="match status" value="1"/>
</dbReference>
<dbReference type="GO" id="GO:0009279">
    <property type="term" value="C:cell outer membrane"/>
    <property type="evidence" value="ECO:0007669"/>
    <property type="project" value="UniProtKB-SubCell"/>
</dbReference>
<evidence type="ECO:0000256" key="1">
    <source>
        <dbReference type="ARBA" id="ARBA00004442"/>
    </source>
</evidence>
<reference evidence="6 7" key="1">
    <citation type="submission" date="2020-07" db="EMBL/GenBank/DDBJ databases">
        <authorList>
            <person name="Li M."/>
        </authorList>
    </citation>
    <scope>NUCLEOTIDE SEQUENCE [LARGE SCALE GENOMIC DNA]</scope>
    <source>
        <strain evidence="6 7">DSM 23284</strain>
    </source>
</reference>
<gene>
    <name evidence="6" type="ORF">H1W37_07135</name>
</gene>
<name>A0A838XNR6_9HYPH</name>
<dbReference type="Proteomes" id="UP000559404">
    <property type="component" value="Unassembled WGS sequence"/>
</dbReference>
<dbReference type="RefSeq" id="WP_181759614.1">
    <property type="nucleotide sequence ID" value="NZ_BMCR01000006.1"/>
</dbReference>
<comment type="subcellular location">
    <subcellularLocation>
        <location evidence="1">Cell outer membrane</location>
    </subcellularLocation>
</comment>
<evidence type="ECO:0000313" key="6">
    <source>
        <dbReference type="EMBL" id="MBA4611417.1"/>
    </source>
</evidence>
<dbReference type="InterPro" id="IPR011250">
    <property type="entry name" value="OMP/PagP_B-barrel"/>
</dbReference>
<protein>
    <submittedName>
        <fullName evidence="6">MipA/OmpV family protein</fullName>
    </submittedName>
</protein>
<comment type="similarity">
    <text evidence="2">Belongs to the MipA/OmpV family.</text>
</comment>
<evidence type="ECO:0000256" key="4">
    <source>
        <dbReference type="ARBA" id="ARBA00023136"/>
    </source>
</evidence>
<dbReference type="PANTHER" id="PTHR38776">
    <property type="entry name" value="MLTA-INTERACTING PROTEIN-RELATED"/>
    <property type="match status" value="1"/>
</dbReference>
<evidence type="ECO:0000256" key="3">
    <source>
        <dbReference type="ARBA" id="ARBA00022729"/>
    </source>
</evidence>
<comment type="caution">
    <text evidence="6">The sequence shown here is derived from an EMBL/GenBank/DDBJ whole genome shotgun (WGS) entry which is preliminary data.</text>
</comment>
<evidence type="ECO:0000256" key="2">
    <source>
        <dbReference type="ARBA" id="ARBA00005722"/>
    </source>
</evidence>
<keyword evidence="3" id="KW-0732">Signal</keyword>
<keyword evidence="7" id="KW-1185">Reference proteome</keyword>
<keyword evidence="4" id="KW-0472">Membrane</keyword>
<dbReference type="AlphaFoldDB" id="A0A838XNR6"/>
<dbReference type="InterPro" id="IPR010583">
    <property type="entry name" value="MipA"/>
</dbReference>
<evidence type="ECO:0000256" key="5">
    <source>
        <dbReference type="ARBA" id="ARBA00023237"/>
    </source>
</evidence>
<reference evidence="6 7" key="2">
    <citation type="submission" date="2020-08" db="EMBL/GenBank/DDBJ databases">
        <title>Stappia taiwanensis sp. nov., isolated from a coastal thermal spring.</title>
        <authorList>
            <person name="Kampfer P."/>
        </authorList>
    </citation>
    <scope>NUCLEOTIDE SEQUENCE [LARGE SCALE GENOMIC DNA]</scope>
    <source>
        <strain evidence="6 7">DSM 23284</strain>
    </source>
</reference>
<evidence type="ECO:0000313" key="7">
    <source>
        <dbReference type="Proteomes" id="UP000559404"/>
    </source>
</evidence>
<dbReference type="Pfam" id="PF06629">
    <property type="entry name" value="MipA"/>
    <property type="match status" value="1"/>
</dbReference>
<organism evidence="6 7">
    <name type="scientific">Stappia taiwanensis</name>
    <dbReference type="NCBI Taxonomy" id="992267"/>
    <lineage>
        <taxon>Bacteria</taxon>
        <taxon>Pseudomonadati</taxon>
        <taxon>Pseudomonadota</taxon>
        <taxon>Alphaproteobacteria</taxon>
        <taxon>Hyphomicrobiales</taxon>
        <taxon>Stappiaceae</taxon>
        <taxon>Stappia</taxon>
    </lineage>
</organism>
<accession>A0A838XNR6</accession>
<dbReference type="EMBL" id="JACEON010000005">
    <property type="protein sequence ID" value="MBA4611417.1"/>
    <property type="molecule type" value="Genomic_DNA"/>
</dbReference>
<sequence length="245" mass="26358">MSAPDDLPLPKKQYVVDLGVGAMVQPKYEGADKMLVYPLPIVSFGRFYVPGLGQVAEGGAVKRGVFFFPSFNFIGERKASDSSRLTGTNKIDWALELGLGAGFRYDWFRAFVELRQGINGHTGQVGQIGADVVFNPMERLQLSFGPRADFASGNYMDTYFGVTAAEAAASGGALTAYDPSGGFKSLGLLGRASYAVTDTTALHLQAGWDRFIGDAKNSPIVKAGNEDQFTVGVGVTYRFAFDLFD</sequence>